<keyword evidence="2" id="KW-1185">Reference proteome</keyword>
<dbReference type="AlphaFoldDB" id="B8KYM1"/>
<protein>
    <submittedName>
        <fullName evidence="1">Prolyl 4-hydroxylase, alpha subunit</fullName>
    </submittedName>
</protein>
<organism evidence="1 2">
    <name type="scientific">Luminiphilus syltensis NOR5-1B</name>
    <dbReference type="NCBI Taxonomy" id="565045"/>
    <lineage>
        <taxon>Bacteria</taxon>
        <taxon>Pseudomonadati</taxon>
        <taxon>Pseudomonadota</taxon>
        <taxon>Gammaproteobacteria</taxon>
        <taxon>Cellvibrionales</taxon>
        <taxon>Halieaceae</taxon>
        <taxon>Luminiphilus</taxon>
    </lineage>
</organism>
<dbReference type="HOGENOM" id="CLU_2898864_0_0_6"/>
<proteinExistence type="predicted"/>
<evidence type="ECO:0000313" key="1">
    <source>
        <dbReference type="EMBL" id="EED35342.1"/>
    </source>
</evidence>
<evidence type="ECO:0000313" key="2">
    <source>
        <dbReference type="Proteomes" id="UP000004699"/>
    </source>
</evidence>
<reference evidence="2" key="1">
    <citation type="journal article" date="2013" name="BMC Microbiol.">
        <title>Taxonomy and evolution of bacteriochlorophyll a-containing members of the OM60/NOR5 clade of marine gammaproteobacteria: description of Luminiphilus syltensis gen. nov., sp. nov., reclassification of Haliea rubra as Pseudohaliea rubra gen. nov., comb. nov., and emendation of Chromatocurvus halotolerans.</title>
        <authorList>
            <person name="Spring S."/>
            <person name="Riedel T."/>
            <person name="Sproer C."/>
            <person name="Yan S."/>
            <person name="Harder J."/>
            <person name="Fuchs B.M."/>
        </authorList>
    </citation>
    <scope>NUCLEOTIDE SEQUENCE [LARGE SCALE GENOMIC DNA]</scope>
    <source>
        <strain evidence="2">NOR51-B</strain>
    </source>
</reference>
<sequence>MVVFPSETFHELLRIRCPSGRFEDSRFAVTNWIWRNDPEHPPEAQGWGHMNCARIHLDWNAS</sequence>
<name>B8KYM1_9GAMM</name>
<dbReference type="STRING" id="565045.NOR51B_1287"/>
<dbReference type="Proteomes" id="UP000004699">
    <property type="component" value="Unassembled WGS sequence"/>
</dbReference>
<dbReference type="EMBL" id="DS999411">
    <property type="protein sequence ID" value="EED35342.1"/>
    <property type="molecule type" value="Genomic_DNA"/>
</dbReference>
<gene>
    <name evidence="1" type="ORF">NOR51B_1287</name>
</gene>
<accession>B8KYM1</accession>